<dbReference type="InterPro" id="IPR050155">
    <property type="entry name" value="HAD-like_hydrolase_sf"/>
</dbReference>
<evidence type="ECO:0000313" key="2">
    <source>
        <dbReference type="Proteomes" id="UP001164803"/>
    </source>
</evidence>
<dbReference type="Gene3D" id="3.40.50.1000">
    <property type="entry name" value="HAD superfamily/HAD-like"/>
    <property type="match status" value="1"/>
</dbReference>
<keyword evidence="2" id="KW-1185">Reference proteome</keyword>
<dbReference type="PANTHER" id="PTHR43434:SF1">
    <property type="entry name" value="PHOSPHOGLYCOLATE PHOSPHATASE"/>
    <property type="match status" value="1"/>
</dbReference>
<dbReference type="InterPro" id="IPR036412">
    <property type="entry name" value="HAD-like_sf"/>
</dbReference>
<dbReference type="Gene3D" id="1.10.150.240">
    <property type="entry name" value="Putative phosphatase, domain 2"/>
    <property type="match status" value="1"/>
</dbReference>
<dbReference type="SFLD" id="SFLDS00003">
    <property type="entry name" value="Haloacid_Dehalogenase"/>
    <property type="match status" value="1"/>
</dbReference>
<dbReference type="InterPro" id="IPR023198">
    <property type="entry name" value="PGP-like_dom2"/>
</dbReference>
<dbReference type="GO" id="GO:0016787">
    <property type="term" value="F:hydrolase activity"/>
    <property type="evidence" value="ECO:0007669"/>
    <property type="project" value="UniProtKB-KW"/>
</dbReference>
<accession>A0ABY6Z1D9</accession>
<organism evidence="1 2">
    <name type="scientific">Alicyclobacillus dauci</name>
    <dbReference type="NCBI Taxonomy" id="1475485"/>
    <lineage>
        <taxon>Bacteria</taxon>
        <taxon>Bacillati</taxon>
        <taxon>Bacillota</taxon>
        <taxon>Bacilli</taxon>
        <taxon>Bacillales</taxon>
        <taxon>Alicyclobacillaceae</taxon>
        <taxon>Alicyclobacillus</taxon>
    </lineage>
</organism>
<dbReference type="RefSeq" id="WP_268044087.1">
    <property type="nucleotide sequence ID" value="NZ_CP104064.1"/>
</dbReference>
<dbReference type="InterPro" id="IPR023214">
    <property type="entry name" value="HAD_sf"/>
</dbReference>
<dbReference type="SUPFAM" id="SSF56784">
    <property type="entry name" value="HAD-like"/>
    <property type="match status" value="1"/>
</dbReference>
<keyword evidence="1" id="KW-0378">Hydrolase</keyword>
<dbReference type="PANTHER" id="PTHR43434">
    <property type="entry name" value="PHOSPHOGLYCOLATE PHOSPHATASE"/>
    <property type="match status" value="1"/>
</dbReference>
<dbReference type="InterPro" id="IPR041492">
    <property type="entry name" value="HAD_2"/>
</dbReference>
<dbReference type="Proteomes" id="UP001164803">
    <property type="component" value="Chromosome"/>
</dbReference>
<name>A0ABY6Z1D9_9BACL</name>
<dbReference type="EMBL" id="CP104064">
    <property type="protein sequence ID" value="WAH36713.1"/>
    <property type="molecule type" value="Genomic_DNA"/>
</dbReference>
<dbReference type="Pfam" id="PF13419">
    <property type="entry name" value="HAD_2"/>
    <property type="match status" value="1"/>
</dbReference>
<protein>
    <submittedName>
        <fullName evidence="1">HAD family hydrolase</fullName>
    </submittedName>
</protein>
<proteinExistence type="predicted"/>
<evidence type="ECO:0000313" key="1">
    <source>
        <dbReference type="EMBL" id="WAH36713.1"/>
    </source>
</evidence>
<reference evidence="1" key="1">
    <citation type="submission" date="2022-08" db="EMBL/GenBank/DDBJ databases">
        <title>Alicyclobacillus dauci DSM2870, complete genome.</title>
        <authorList>
            <person name="Wang Q."/>
            <person name="Cai R."/>
            <person name="Wang Z."/>
        </authorList>
    </citation>
    <scope>NUCLEOTIDE SEQUENCE</scope>
    <source>
        <strain evidence="1">DSM 28700</strain>
    </source>
</reference>
<gene>
    <name evidence="1" type="ORF">NZD86_21480</name>
</gene>
<sequence length="214" mass="23966">MAVLIFDLDGTLIDTGQLAISAYRRVLINYGYTPDELPTDEQILKTFGLPDTEIWSTLMAKHSDPALHRLAFRESGDLIYADMEQNAVLLPHARDVLVALKRQGHTLTTASNCGQQYLDAVLDTQGIREFFDSPLCLETVKGTKKSDILREHLTRYDREDCVMIGDRSTDRDAAVEVDMAFIGCNFGFGDRTELAGAECIIQSLPELVQYMSNR</sequence>
<dbReference type="SFLD" id="SFLDG01129">
    <property type="entry name" value="C1.5:_HAD__Beta-PGM__Phosphata"/>
    <property type="match status" value="1"/>
</dbReference>